<dbReference type="Proteomes" id="UP000236454">
    <property type="component" value="Unassembled WGS sequence"/>
</dbReference>
<keyword evidence="1" id="KW-0472">Membrane</keyword>
<keyword evidence="3" id="KW-1185">Reference proteome</keyword>
<name>A0A1I6ZZV0_9FLAO</name>
<feature type="transmembrane region" description="Helical" evidence="1">
    <location>
        <begin position="115"/>
        <end position="139"/>
    </location>
</feature>
<evidence type="ECO:0000256" key="1">
    <source>
        <dbReference type="SAM" id="Phobius"/>
    </source>
</evidence>
<gene>
    <name evidence="2" type="ORF">SAMN05216474_1771</name>
</gene>
<proteinExistence type="predicted"/>
<evidence type="ECO:0000313" key="3">
    <source>
        <dbReference type="Proteomes" id="UP000236454"/>
    </source>
</evidence>
<dbReference type="EMBL" id="FPAS01000002">
    <property type="protein sequence ID" value="SFT68218.1"/>
    <property type="molecule type" value="Genomic_DNA"/>
</dbReference>
<keyword evidence="1" id="KW-0812">Transmembrane</keyword>
<evidence type="ECO:0000313" key="2">
    <source>
        <dbReference type="EMBL" id="SFT68218.1"/>
    </source>
</evidence>
<dbReference type="OrthoDB" id="1454326at2"/>
<dbReference type="STRING" id="477690.SAMN05216474_1771"/>
<organism evidence="2 3">
    <name type="scientific">Lishizhenia tianjinensis</name>
    <dbReference type="NCBI Taxonomy" id="477690"/>
    <lineage>
        <taxon>Bacteria</taxon>
        <taxon>Pseudomonadati</taxon>
        <taxon>Bacteroidota</taxon>
        <taxon>Flavobacteriia</taxon>
        <taxon>Flavobacteriales</taxon>
        <taxon>Crocinitomicaceae</taxon>
        <taxon>Lishizhenia</taxon>
    </lineage>
</organism>
<protein>
    <submittedName>
        <fullName evidence="2">Uncharacterized protein</fullName>
    </submittedName>
</protein>
<dbReference type="AlphaFoldDB" id="A0A1I6ZZV0"/>
<keyword evidence="1" id="KW-1133">Transmembrane helix</keyword>
<reference evidence="2 3" key="1">
    <citation type="submission" date="2016-10" db="EMBL/GenBank/DDBJ databases">
        <authorList>
            <person name="de Groot N.N."/>
        </authorList>
    </citation>
    <scope>NUCLEOTIDE SEQUENCE [LARGE SCALE GENOMIC DNA]</scope>
    <source>
        <strain evidence="2 3">CGMCC 1.7005</strain>
    </source>
</reference>
<dbReference type="RefSeq" id="WP_090248457.1">
    <property type="nucleotide sequence ID" value="NZ_FPAS01000002.1"/>
</dbReference>
<accession>A0A1I6ZZV0</accession>
<sequence>MNEKKLISIITELETEYAESNALFGIYEDGGILPDTHIRANKEGLIHYAIHLLKAAENYGLRLEKEDLERCYLINDKIDWIDDHSDVFIQSIEPIQFIEYETQSRSRIDKIKDTTVAFGCLLTIFLIAISVFVGLGTLLNWMI</sequence>